<reference evidence="2 3" key="1">
    <citation type="submission" date="2024-09" db="EMBL/GenBank/DDBJ databases">
        <title>The Natural Products Discovery Center: Release of the First 8490 Sequenced Strains for Exploring Actinobacteria Biosynthetic Diversity.</title>
        <authorList>
            <person name="Kalkreuter E."/>
            <person name="Kautsar S.A."/>
            <person name="Yang D."/>
            <person name="Bader C.D."/>
            <person name="Teijaro C.N."/>
            <person name="Fluegel L."/>
            <person name="Davis C.M."/>
            <person name="Simpson J.R."/>
            <person name="Lauterbach L."/>
            <person name="Steele A.D."/>
            <person name="Gui C."/>
            <person name="Meng S."/>
            <person name="Li G."/>
            <person name="Viehrig K."/>
            <person name="Ye F."/>
            <person name="Su P."/>
            <person name="Kiefer A.F."/>
            <person name="Nichols A."/>
            <person name="Cepeda A.J."/>
            <person name="Yan W."/>
            <person name="Fan B."/>
            <person name="Jiang Y."/>
            <person name="Adhikari A."/>
            <person name="Zheng C.-J."/>
            <person name="Schuster L."/>
            <person name="Cowan T.M."/>
            <person name="Smanski M.J."/>
            <person name="Chevrette M.G."/>
            <person name="De Carvalho L.P.S."/>
            <person name="Shen B."/>
        </authorList>
    </citation>
    <scope>NUCLEOTIDE SEQUENCE [LARGE SCALE GENOMIC DNA]</scope>
    <source>
        <strain evidence="2 3">NPDC058328</strain>
    </source>
</reference>
<name>A0ABW6QDY4_9ACTN</name>
<gene>
    <name evidence="2" type="ORF">ACFVZC_28375</name>
</gene>
<keyword evidence="3" id="KW-1185">Reference proteome</keyword>
<feature type="region of interest" description="Disordered" evidence="1">
    <location>
        <begin position="90"/>
        <end position="110"/>
    </location>
</feature>
<dbReference type="Proteomes" id="UP001601627">
    <property type="component" value="Unassembled WGS sequence"/>
</dbReference>
<evidence type="ECO:0000313" key="2">
    <source>
        <dbReference type="EMBL" id="MFF1277281.1"/>
    </source>
</evidence>
<dbReference type="RefSeq" id="WP_388238986.1">
    <property type="nucleotide sequence ID" value="NZ_JBHVZQ010000033.1"/>
</dbReference>
<comment type="caution">
    <text evidence="2">The sequence shown here is derived from an EMBL/GenBank/DDBJ whole genome shotgun (WGS) entry which is preliminary data.</text>
</comment>
<protein>
    <submittedName>
        <fullName evidence="2">Uncharacterized protein</fullName>
    </submittedName>
</protein>
<organism evidence="2 3">
    <name type="scientific">Streptomyces marokkonensis</name>
    <dbReference type="NCBI Taxonomy" id="324855"/>
    <lineage>
        <taxon>Bacteria</taxon>
        <taxon>Bacillati</taxon>
        <taxon>Actinomycetota</taxon>
        <taxon>Actinomycetes</taxon>
        <taxon>Kitasatosporales</taxon>
        <taxon>Streptomycetaceae</taxon>
        <taxon>Streptomyces</taxon>
    </lineage>
</organism>
<evidence type="ECO:0000256" key="1">
    <source>
        <dbReference type="SAM" id="MobiDB-lite"/>
    </source>
</evidence>
<accession>A0ABW6QDY4</accession>
<dbReference type="EMBL" id="JBHVZQ010000033">
    <property type="protein sequence ID" value="MFF1277281.1"/>
    <property type="molecule type" value="Genomic_DNA"/>
</dbReference>
<proteinExistence type="predicted"/>
<evidence type="ECO:0000313" key="3">
    <source>
        <dbReference type="Proteomes" id="UP001601627"/>
    </source>
</evidence>
<sequence length="110" mass="12226">MSVFLGGHDLSRYAPGQVEVRRSGASARRRASLRLLAELLTFESGSIATFYRTVFGHEEEPVVSAGLGCVTRRRDRRPVAGRWRIRKERGSRCCDGGTDGQGPPHDREAR</sequence>